<dbReference type="Proteomes" id="UP000745859">
    <property type="component" value="Unassembled WGS sequence"/>
</dbReference>
<sequence>MKPYFFSLFFLFIVACDSNTIPKKPDNLIPQDKMATILADSYLARTAKNSVNKNGDRSINYHSLIYTKYNVDSLSFHNSLKYYTSDIKQHEEVLKQVENQLQQKLSLVEKELAKEVEKKQKEAKELNKKKDSIQ</sequence>
<proteinExistence type="predicted"/>
<feature type="domain" description="DUF4296" evidence="2">
    <location>
        <begin position="25"/>
        <end position="104"/>
    </location>
</feature>
<reference evidence="3 4" key="1">
    <citation type="submission" date="2020-03" db="EMBL/GenBank/DDBJ databases">
        <title>Genomic Encyclopedia of Type Strains, Phase IV (KMG-IV): sequencing the most valuable type-strain genomes for metagenomic binning, comparative biology and taxonomic classification.</title>
        <authorList>
            <person name="Goeker M."/>
        </authorList>
    </citation>
    <scope>NUCLEOTIDE SEQUENCE [LARGE SCALE GENOMIC DNA]</scope>
    <source>
        <strain evidence="3 4">DSM 101599</strain>
    </source>
</reference>
<dbReference type="PROSITE" id="PS51257">
    <property type="entry name" value="PROKAR_LIPOPROTEIN"/>
    <property type="match status" value="1"/>
</dbReference>
<protein>
    <recommendedName>
        <fullName evidence="2">DUF4296 domain-containing protein</fullName>
    </recommendedName>
</protein>
<evidence type="ECO:0000313" key="4">
    <source>
        <dbReference type="Proteomes" id="UP000745859"/>
    </source>
</evidence>
<dbReference type="EMBL" id="JAASQL010000004">
    <property type="protein sequence ID" value="NIJ46072.1"/>
    <property type="molecule type" value="Genomic_DNA"/>
</dbReference>
<dbReference type="Pfam" id="PF14129">
    <property type="entry name" value="DUF4296"/>
    <property type="match status" value="1"/>
</dbReference>
<name>A0ABX0UB70_9FLAO</name>
<dbReference type="InterPro" id="IPR025381">
    <property type="entry name" value="DUF4296"/>
</dbReference>
<organism evidence="3 4">
    <name type="scientific">Wenyingzhuangia heitensis</name>
    <dbReference type="NCBI Taxonomy" id="1487859"/>
    <lineage>
        <taxon>Bacteria</taxon>
        <taxon>Pseudomonadati</taxon>
        <taxon>Bacteroidota</taxon>
        <taxon>Flavobacteriia</taxon>
        <taxon>Flavobacteriales</taxon>
        <taxon>Flavobacteriaceae</taxon>
        <taxon>Wenyingzhuangia</taxon>
    </lineage>
</organism>
<comment type="caution">
    <text evidence="3">The sequence shown here is derived from an EMBL/GenBank/DDBJ whole genome shotgun (WGS) entry which is preliminary data.</text>
</comment>
<gene>
    <name evidence="3" type="ORF">FHR24_002550</name>
</gene>
<accession>A0ABX0UB70</accession>
<evidence type="ECO:0000256" key="1">
    <source>
        <dbReference type="SAM" id="Coils"/>
    </source>
</evidence>
<evidence type="ECO:0000259" key="2">
    <source>
        <dbReference type="Pfam" id="PF14129"/>
    </source>
</evidence>
<keyword evidence="4" id="KW-1185">Reference proteome</keyword>
<evidence type="ECO:0000313" key="3">
    <source>
        <dbReference type="EMBL" id="NIJ46072.1"/>
    </source>
</evidence>
<keyword evidence="1" id="KW-0175">Coiled coil</keyword>
<dbReference type="RefSeq" id="WP_167189416.1">
    <property type="nucleotide sequence ID" value="NZ_JAASQL010000004.1"/>
</dbReference>
<feature type="coiled-coil region" evidence="1">
    <location>
        <begin position="80"/>
        <end position="129"/>
    </location>
</feature>